<name>A0A2N0PN95_9GLOM</name>
<comment type="caution">
    <text evidence="1">The sequence shown here is derived from an EMBL/GenBank/DDBJ whole genome shotgun (WGS) entry which is preliminary data.</text>
</comment>
<sequence length="126" mass="14991">MIIALMNDTFNKVKEDGKLGLLMYRVELINDYERLNDLFFSVLLNNNSPYICFYQNPDLMKKWITKSQELKDIKLYSWYNENVDKEEITFDNENDTINLWYALITGDKNQNSASSLSIPDHMTLWF</sequence>
<evidence type="ECO:0000313" key="1">
    <source>
        <dbReference type="EMBL" id="PKC08294.1"/>
    </source>
</evidence>
<accession>A0A2N0PN95</accession>
<dbReference type="EMBL" id="LLXJ01000559">
    <property type="protein sequence ID" value="PKC08294.1"/>
    <property type="molecule type" value="Genomic_DNA"/>
</dbReference>
<dbReference type="AlphaFoldDB" id="A0A2N0PN95"/>
<reference evidence="1 2" key="1">
    <citation type="submission" date="2016-04" db="EMBL/GenBank/DDBJ databases">
        <title>Genome analyses suggest a sexual origin of heterokaryosis in a supposedly ancient asexual fungus.</title>
        <authorList>
            <person name="Ropars J."/>
            <person name="Sedzielewska K."/>
            <person name="Noel J."/>
            <person name="Charron P."/>
            <person name="Farinelli L."/>
            <person name="Marton T."/>
            <person name="Kruger M."/>
            <person name="Pelin A."/>
            <person name="Brachmann A."/>
            <person name="Corradi N."/>
        </authorList>
    </citation>
    <scope>NUCLEOTIDE SEQUENCE [LARGE SCALE GENOMIC DNA]</scope>
    <source>
        <strain evidence="1 2">A5</strain>
    </source>
</reference>
<evidence type="ECO:0000313" key="2">
    <source>
        <dbReference type="Proteomes" id="UP000232722"/>
    </source>
</evidence>
<reference evidence="1 2" key="2">
    <citation type="submission" date="2017-09" db="EMBL/GenBank/DDBJ databases">
        <title>Extensive intraspecific genome diversity in a model arbuscular mycorrhizal fungus.</title>
        <authorList>
            <person name="Chen E.C."/>
            <person name="Morin E."/>
            <person name="Beaudet D."/>
            <person name="Noel J."/>
            <person name="Ndikumana S."/>
            <person name="Charron P."/>
            <person name="St-Onge C."/>
            <person name="Giorgi J."/>
            <person name="Grigoriev I.V."/>
            <person name="Roux C."/>
            <person name="Martin F.M."/>
            <person name="Corradi N."/>
        </authorList>
    </citation>
    <scope>NUCLEOTIDE SEQUENCE [LARGE SCALE GENOMIC DNA]</scope>
    <source>
        <strain evidence="1 2">A5</strain>
    </source>
</reference>
<protein>
    <submittedName>
        <fullName evidence="1">Uncharacterized protein</fullName>
    </submittedName>
</protein>
<proteinExistence type="predicted"/>
<dbReference type="Proteomes" id="UP000232722">
    <property type="component" value="Unassembled WGS sequence"/>
</dbReference>
<organism evidence="1 2">
    <name type="scientific">Rhizophagus irregularis</name>
    <dbReference type="NCBI Taxonomy" id="588596"/>
    <lineage>
        <taxon>Eukaryota</taxon>
        <taxon>Fungi</taxon>
        <taxon>Fungi incertae sedis</taxon>
        <taxon>Mucoromycota</taxon>
        <taxon>Glomeromycotina</taxon>
        <taxon>Glomeromycetes</taxon>
        <taxon>Glomerales</taxon>
        <taxon>Glomeraceae</taxon>
        <taxon>Rhizophagus</taxon>
    </lineage>
</organism>
<gene>
    <name evidence="1" type="ORF">RhiirA5_417100</name>
</gene>